<organism evidence="8 9">
    <name type="scientific">Ornithinimicrobium pekingense</name>
    <dbReference type="NCBI Taxonomy" id="384677"/>
    <lineage>
        <taxon>Bacteria</taxon>
        <taxon>Bacillati</taxon>
        <taxon>Actinomycetota</taxon>
        <taxon>Actinomycetes</taxon>
        <taxon>Micrococcales</taxon>
        <taxon>Ornithinimicrobiaceae</taxon>
        <taxon>Ornithinimicrobium</taxon>
    </lineage>
</organism>
<gene>
    <name evidence="8" type="ORF">GCM10011509_31580</name>
</gene>
<feature type="domain" description="2Fe-2S ferredoxin-type" evidence="7">
    <location>
        <begin position="57"/>
        <end position="133"/>
    </location>
</feature>
<reference evidence="9" key="1">
    <citation type="journal article" date="2019" name="Int. J. Syst. Evol. Microbiol.">
        <title>The Global Catalogue of Microorganisms (GCM) 10K type strain sequencing project: providing services to taxonomists for standard genome sequencing and annotation.</title>
        <authorList>
            <consortium name="The Broad Institute Genomics Platform"/>
            <consortium name="The Broad Institute Genome Sequencing Center for Infectious Disease"/>
            <person name="Wu L."/>
            <person name="Ma J."/>
        </authorList>
    </citation>
    <scope>NUCLEOTIDE SEQUENCE [LARGE SCALE GENOMIC DNA]</scope>
    <source>
        <strain evidence="9">CGMCC 1.5362</strain>
    </source>
</reference>
<dbReference type="Gene3D" id="3.10.20.30">
    <property type="match status" value="1"/>
</dbReference>
<protein>
    <recommendedName>
        <fullName evidence="7">2Fe-2S ferredoxin-type domain-containing protein</fullName>
    </recommendedName>
</protein>
<dbReference type="InterPro" id="IPR051452">
    <property type="entry name" value="Diverse_Oxidoreductases"/>
</dbReference>
<keyword evidence="9" id="KW-1185">Reference proteome</keyword>
<dbReference type="InterPro" id="IPR036010">
    <property type="entry name" value="2Fe-2S_ferredoxin-like_sf"/>
</dbReference>
<evidence type="ECO:0000256" key="2">
    <source>
        <dbReference type="ARBA" id="ARBA00022723"/>
    </source>
</evidence>
<evidence type="ECO:0000256" key="6">
    <source>
        <dbReference type="SAM" id="MobiDB-lite"/>
    </source>
</evidence>
<dbReference type="CDD" id="cd00207">
    <property type="entry name" value="fer2"/>
    <property type="match status" value="1"/>
</dbReference>
<keyword evidence="2" id="KW-0479">Metal-binding</keyword>
<keyword evidence="5" id="KW-0411">Iron-sulfur</keyword>
<dbReference type="SUPFAM" id="SSF54292">
    <property type="entry name" value="2Fe-2S ferredoxin-like"/>
    <property type="match status" value="1"/>
</dbReference>
<dbReference type="Gene3D" id="1.10.150.120">
    <property type="entry name" value="[2Fe-2S]-binding domain"/>
    <property type="match status" value="1"/>
</dbReference>
<dbReference type="InterPro" id="IPR002888">
    <property type="entry name" value="2Fe-2S-bd"/>
</dbReference>
<evidence type="ECO:0000256" key="5">
    <source>
        <dbReference type="ARBA" id="ARBA00023014"/>
    </source>
</evidence>
<comment type="caution">
    <text evidence="8">The sequence shown here is derived from an EMBL/GenBank/DDBJ whole genome shotgun (WGS) entry which is preliminary data.</text>
</comment>
<dbReference type="RefSeq" id="WP_022922409.1">
    <property type="nucleotide sequence ID" value="NZ_BMLB01000007.1"/>
</dbReference>
<dbReference type="PANTHER" id="PTHR44379">
    <property type="entry name" value="OXIDOREDUCTASE WITH IRON-SULFUR SUBUNIT"/>
    <property type="match status" value="1"/>
</dbReference>
<dbReference type="EMBL" id="BMLB01000007">
    <property type="protein sequence ID" value="GGK80771.1"/>
    <property type="molecule type" value="Genomic_DNA"/>
</dbReference>
<keyword evidence="3" id="KW-0560">Oxidoreductase</keyword>
<evidence type="ECO:0000256" key="3">
    <source>
        <dbReference type="ARBA" id="ARBA00023002"/>
    </source>
</evidence>
<dbReference type="InterPro" id="IPR036884">
    <property type="entry name" value="2Fe-2S-bd_dom_sf"/>
</dbReference>
<dbReference type="InterPro" id="IPR012675">
    <property type="entry name" value="Beta-grasp_dom_sf"/>
</dbReference>
<proteinExistence type="predicted"/>
<keyword evidence="1" id="KW-0001">2Fe-2S</keyword>
<dbReference type="SUPFAM" id="SSF47741">
    <property type="entry name" value="CO dehydrogenase ISP C-domain like"/>
    <property type="match status" value="1"/>
</dbReference>
<dbReference type="InterPro" id="IPR001041">
    <property type="entry name" value="2Fe-2S_ferredoxin-type"/>
</dbReference>
<dbReference type="PANTHER" id="PTHR44379:SF5">
    <property type="entry name" value="OXIDOREDUCTASE WITH IRON-SULFUR SUBUNIT"/>
    <property type="match status" value="1"/>
</dbReference>
<evidence type="ECO:0000256" key="1">
    <source>
        <dbReference type="ARBA" id="ARBA00022714"/>
    </source>
</evidence>
<accession>A0ABQ2FET2</accession>
<evidence type="ECO:0000259" key="7">
    <source>
        <dbReference type="PROSITE" id="PS51085"/>
    </source>
</evidence>
<dbReference type="Proteomes" id="UP000662111">
    <property type="component" value="Unassembled WGS sequence"/>
</dbReference>
<feature type="region of interest" description="Disordered" evidence="6">
    <location>
        <begin position="1"/>
        <end position="32"/>
    </location>
</feature>
<dbReference type="Pfam" id="PF00111">
    <property type="entry name" value="Fer2"/>
    <property type="match status" value="1"/>
</dbReference>
<evidence type="ECO:0000313" key="9">
    <source>
        <dbReference type="Proteomes" id="UP000662111"/>
    </source>
</evidence>
<dbReference type="PROSITE" id="PS00197">
    <property type="entry name" value="2FE2S_FER_1"/>
    <property type="match status" value="1"/>
</dbReference>
<dbReference type="InterPro" id="IPR006058">
    <property type="entry name" value="2Fe2S_fd_BS"/>
</dbReference>
<dbReference type="Pfam" id="PF01799">
    <property type="entry name" value="Fer2_2"/>
    <property type="match status" value="1"/>
</dbReference>
<evidence type="ECO:0000256" key="4">
    <source>
        <dbReference type="ARBA" id="ARBA00023004"/>
    </source>
</evidence>
<sequence>MSTPSSDRQMDAQHGQGQPQDRPQPPRTPGVRGRVVTTVPRAAFDPAGGAARPEELLDVYLRVNGSEHHLRVPGRRLLSDALRHDLRLTGTHVGCEHGVCGACTVLLDGQPARACLMFAVTAQGHDITTVEGLGGADGQLGPVQQAFVECHGLQCGFCTPGFLTTITAYLDENPDPTPEEAREAVAGNLCRCTGYQNIVKAVCRAAELRRDGDAPQEEQR</sequence>
<evidence type="ECO:0000313" key="8">
    <source>
        <dbReference type="EMBL" id="GGK80771.1"/>
    </source>
</evidence>
<keyword evidence="4" id="KW-0408">Iron</keyword>
<dbReference type="PROSITE" id="PS51085">
    <property type="entry name" value="2FE2S_FER_2"/>
    <property type="match status" value="1"/>
</dbReference>
<name>A0ABQ2FET2_9MICO</name>